<feature type="site" description="Important for autoinhibition of adenylyltransferase activity" evidence="2">
    <location>
        <position position="50"/>
    </location>
</feature>
<dbReference type="EMBL" id="CP036246">
    <property type="protein sequence ID" value="QEP40822.1"/>
    <property type="molecule type" value="Genomic_DNA"/>
</dbReference>
<evidence type="ECO:0000313" key="5">
    <source>
        <dbReference type="Proteomes" id="UP000322644"/>
    </source>
</evidence>
<evidence type="ECO:0000259" key="3">
    <source>
        <dbReference type="PROSITE" id="PS51459"/>
    </source>
</evidence>
<dbReference type="Proteomes" id="UP000322644">
    <property type="component" value="Chromosome"/>
</dbReference>
<evidence type="ECO:0000313" key="4">
    <source>
        <dbReference type="EMBL" id="QEP40822.1"/>
    </source>
</evidence>
<reference evidence="4 5" key="2">
    <citation type="submission" date="2019-09" db="EMBL/GenBank/DDBJ databases">
        <title>Taxonomic note: a critical rebuttal of the proposed division of the genus Arcobacter into six genera, emended descriptions of Arcobacter anaerophilus and the genus Arcobacter, and an assessment of genus-level boundaries for Epsilonproteobacteria using in silico genomic comparator tools.</title>
        <authorList>
            <person name="On S.L.W."/>
            <person name="Miller W.G."/>
            <person name="Biggs P."/>
            <person name="Cornelius A."/>
            <person name="Vandamme P."/>
        </authorList>
    </citation>
    <scope>NUCLEOTIDE SEQUENCE [LARGE SCALE GENOMIC DNA]</scope>
    <source>
        <strain evidence="4 5">CCUG 56899</strain>
    </source>
</reference>
<dbReference type="AlphaFoldDB" id="A0A5C2HIC1"/>
<keyword evidence="1" id="KW-0547">Nucleotide-binding</keyword>
<reference evidence="4 5" key="1">
    <citation type="submission" date="2019-09" db="EMBL/GenBank/DDBJ databases">
        <title>Complete genome sequencing of four Arcobacter species reveals a diverse suite of mobile elements.</title>
        <authorList>
            <person name="Miller W.G."/>
            <person name="Yee E."/>
            <person name="Bono J.L."/>
        </authorList>
    </citation>
    <scope>NUCLEOTIDE SEQUENCE [LARGE SCALE GENOMIC DNA]</scope>
    <source>
        <strain evidence="4 5">CCUG 56899</strain>
    </source>
</reference>
<feature type="binding site" evidence="1">
    <location>
        <begin position="179"/>
        <end position="186"/>
    </location>
    <ligand>
        <name>ATP</name>
        <dbReference type="ChEBI" id="CHEBI:30616"/>
    </ligand>
</feature>
<accession>A0A5C2HIC1</accession>
<sequence>MGGKTMKINSEIINNISTTNLSIFVPNKNLSFSLAKKDKIDFIYNTSALEGNDMTFPEVQTLLEGITVGGHKLSDEQQILNQNRSVNLLFELIEKGEFCIDRSTLLKLHGKVAEEEAITWGEFRTSGVNIGGTDYLPPKADELNSIFDEGVKEINQIVHPIIKAITYFLFGAKSQFFFDGNKRTSRLMMNGILLDSGYPILNIKAKDRLEFNKVMIEFYDNNDIEKAIEYLVNYYIKQNTHLVA</sequence>
<dbReference type="InterPro" id="IPR040198">
    <property type="entry name" value="Fido_containing"/>
</dbReference>
<organism evidence="4 5">
    <name type="scientific">Arcobacter porcinus</name>
    <dbReference type="NCBI Taxonomy" id="1935204"/>
    <lineage>
        <taxon>Bacteria</taxon>
        <taxon>Pseudomonadati</taxon>
        <taxon>Campylobacterota</taxon>
        <taxon>Epsilonproteobacteria</taxon>
        <taxon>Campylobacterales</taxon>
        <taxon>Arcobacteraceae</taxon>
        <taxon>Arcobacter</taxon>
    </lineage>
</organism>
<gene>
    <name evidence="4" type="ORF">APORC_1226</name>
</gene>
<dbReference type="KEGG" id="apoc:APORC_1226"/>
<dbReference type="PANTHER" id="PTHR13504:SF38">
    <property type="entry name" value="FIDO DOMAIN-CONTAINING PROTEIN"/>
    <property type="match status" value="1"/>
</dbReference>
<feature type="domain" description="Fido" evidence="3">
    <location>
        <begin position="100"/>
        <end position="233"/>
    </location>
</feature>
<proteinExistence type="predicted"/>
<dbReference type="Pfam" id="PF02661">
    <property type="entry name" value="Fic"/>
    <property type="match status" value="1"/>
</dbReference>
<dbReference type="InterPro" id="IPR036597">
    <property type="entry name" value="Fido-like_dom_sf"/>
</dbReference>
<dbReference type="Gene3D" id="1.10.3290.10">
    <property type="entry name" value="Fido-like domain"/>
    <property type="match status" value="1"/>
</dbReference>
<dbReference type="GO" id="GO:0005524">
    <property type="term" value="F:ATP binding"/>
    <property type="evidence" value="ECO:0007669"/>
    <property type="project" value="UniProtKB-KW"/>
</dbReference>
<dbReference type="PANTHER" id="PTHR13504">
    <property type="entry name" value="FIDO DOMAIN-CONTAINING PROTEIN DDB_G0283145"/>
    <property type="match status" value="1"/>
</dbReference>
<protein>
    <submittedName>
        <fullName evidence="4">Fic domain-containing protein</fullName>
    </submittedName>
</protein>
<keyword evidence="1" id="KW-0067">ATP-binding</keyword>
<name>A0A5C2HIC1_9BACT</name>
<dbReference type="SUPFAM" id="SSF140931">
    <property type="entry name" value="Fic-like"/>
    <property type="match status" value="1"/>
</dbReference>
<dbReference type="InterPro" id="IPR003812">
    <property type="entry name" value="Fido"/>
</dbReference>
<evidence type="ECO:0000256" key="1">
    <source>
        <dbReference type="PIRSR" id="PIRSR640198-2"/>
    </source>
</evidence>
<evidence type="ECO:0000256" key="2">
    <source>
        <dbReference type="PIRSR" id="PIRSR640198-3"/>
    </source>
</evidence>
<dbReference type="PROSITE" id="PS51459">
    <property type="entry name" value="FIDO"/>
    <property type="match status" value="1"/>
</dbReference>